<feature type="transmembrane region" description="Helical" evidence="2">
    <location>
        <begin position="993"/>
        <end position="1014"/>
    </location>
</feature>
<accession>A0AA36N2B7</accession>
<evidence type="ECO:0000313" key="4">
    <source>
        <dbReference type="Proteomes" id="UP001178507"/>
    </source>
</evidence>
<evidence type="ECO:0000256" key="2">
    <source>
        <dbReference type="SAM" id="Phobius"/>
    </source>
</evidence>
<organism evidence="3 4">
    <name type="scientific">Effrenium voratum</name>
    <dbReference type="NCBI Taxonomy" id="2562239"/>
    <lineage>
        <taxon>Eukaryota</taxon>
        <taxon>Sar</taxon>
        <taxon>Alveolata</taxon>
        <taxon>Dinophyceae</taxon>
        <taxon>Suessiales</taxon>
        <taxon>Symbiodiniaceae</taxon>
        <taxon>Effrenium</taxon>
    </lineage>
</organism>
<keyword evidence="2" id="KW-0812">Transmembrane</keyword>
<dbReference type="InterPro" id="IPR013783">
    <property type="entry name" value="Ig-like_fold"/>
</dbReference>
<keyword evidence="4" id="KW-1185">Reference proteome</keyword>
<feature type="transmembrane region" description="Helical" evidence="2">
    <location>
        <begin position="809"/>
        <end position="828"/>
    </location>
</feature>
<name>A0AA36N2B7_9DINO</name>
<reference evidence="3" key="1">
    <citation type="submission" date="2023-08" db="EMBL/GenBank/DDBJ databases">
        <authorList>
            <person name="Chen Y."/>
            <person name="Shah S."/>
            <person name="Dougan E. K."/>
            <person name="Thang M."/>
            <person name="Chan C."/>
        </authorList>
    </citation>
    <scope>NUCLEOTIDE SEQUENCE</scope>
</reference>
<evidence type="ECO:0000256" key="1">
    <source>
        <dbReference type="SAM" id="MobiDB-lite"/>
    </source>
</evidence>
<feature type="compositionally biased region" description="Acidic residues" evidence="1">
    <location>
        <begin position="1096"/>
        <end position="1109"/>
    </location>
</feature>
<feature type="transmembrane region" description="Helical" evidence="2">
    <location>
        <begin position="849"/>
        <end position="868"/>
    </location>
</feature>
<proteinExistence type="predicted"/>
<feature type="transmembrane region" description="Helical" evidence="2">
    <location>
        <begin position="921"/>
        <end position="938"/>
    </location>
</feature>
<protein>
    <submittedName>
        <fullName evidence="3">Uncharacterized protein</fullName>
    </submittedName>
</protein>
<dbReference type="Proteomes" id="UP001178507">
    <property type="component" value="Unassembled WGS sequence"/>
</dbReference>
<dbReference type="AlphaFoldDB" id="A0AA36N2B7"/>
<dbReference type="Gene3D" id="2.60.40.10">
    <property type="entry name" value="Immunoglobulins"/>
    <property type="match status" value="1"/>
</dbReference>
<dbReference type="EMBL" id="CAUJNA010001458">
    <property type="protein sequence ID" value="CAJ1387094.1"/>
    <property type="molecule type" value="Genomic_DNA"/>
</dbReference>
<comment type="caution">
    <text evidence="3">The sequence shown here is derived from an EMBL/GenBank/DDBJ whole genome shotgun (WGS) entry which is preliminary data.</text>
</comment>
<gene>
    <name evidence="3" type="ORF">EVOR1521_LOCUS13236</name>
</gene>
<keyword evidence="2" id="KW-0472">Membrane</keyword>
<feature type="transmembrane region" description="Helical" evidence="2">
    <location>
        <begin position="958"/>
        <end position="986"/>
    </location>
</feature>
<feature type="transmembrane region" description="Helical" evidence="2">
    <location>
        <begin position="880"/>
        <end position="900"/>
    </location>
</feature>
<feature type="region of interest" description="Disordered" evidence="1">
    <location>
        <begin position="1091"/>
        <end position="1119"/>
    </location>
</feature>
<sequence>MAFEPARGARGAVGDESRKMLCSGAGRRGPCRRQLHARLPAGAPKLRQIHQGYVGMHPGDKSRHRYILVTQNASVLELFVQRIRTLTTDGQLPQNNQVVVYKDFTDISQSIAQHFVASTADCSARLLLDPASPMYEEGAEDLPLSQYLQAALPLEGFDFLAVAYLPSLPTVIEKELLCPVLHPPAPPPPRQETAWDIDLVGVGRPVVNGQVFVPSQANGSSSFLHSEPLGEYVVCYAGDEDAEPIFNRIGPVFPSLDVLSGLHTAEAPPSTTLAGHLNVTSQLPGVARCLGFLDTLSPPQEPKDIFLPVDSQSFLGESDLVQYDVPGTYQVIMLRLLQSRVNFLAPSFNFQGAPPSVFVWCAHEGSTVLYPGTAPMVMDVQARQPPAFVYKQFNATVTSIDLTLQLEFTPLVVEFTETFPRNYYDEVNFRSRPSLPAGLILDASTGALSGVPTFAGSFPRTLLAISQNPPQEAVAFNDDMLFLRPFIGIWRAAYSLLINVKDVLGPRFTSASADNMLVSIQPRYTNIFHPQKAFLLARKRTSPFTDTPEEFFCINALRDVPNRNVTEVVCSVQDEVCCCAAYILLHMPVQDLRLRTSDCSFLPTERYHLGGLVEGLLQTSEGVLRPARLHSSYKVYATMPPEVTAQDKKPVRFDLMVVMDFEDYEAQKEFYDRELLQELAEAVFIPQELVDILKVEPGRGGTVFTISFYVEPRCLQELGPEVELLSFGINTKEGCNLVAPVEYMTELKTQLSNKDSALFYQQDLVLLNKVNPDRSFSFAEQHFCSQEPFWQYGAVAASESECPYDLVKLGSISAVAGTVTLALLLSAMARLMRPCGFCLRLSEVRMLDVLTPLLGLYTTGAAYVWLFYLQGNAVHALHGTLFMACLCNLFLCFVVNAAALRMTITSYIIDTPWWRKNRKRLRIILLLSVFSPRFFRITNSRVGGDRTQIHFGTPSKMAVVFAKLGLATLLQDIPLLLVQLYVWLIWRNLAPKVSLLCFGLGLQSIATTILHHVFSRSQRAAYERVVKLLGVRRLTAGFFDVSSGVGTQAGRASEGIRSREDAGTTGGPVDPTKLDPIQAAMYVAQMYDKRQPTAEEKEELSDSSGEEQEQAGSSKTLYPSGLYEKMRRFYAQHDPSKLASIGRGNAEVDEEALDVELKSKFGVGLDSIQ</sequence>
<keyword evidence="2" id="KW-1133">Transmembrane helix</keyword>
<feature type="region of interest" description="Disordered" evidence="1">
    <location>
        <begin position="1046"/>
        <end position="1074"/>
    </location>
</feature>
<evidence type="ECO:0000313" key="3">
    <source>
        <dbReference type="EMBL" id="CAJ1387094.1"/>
    </source>
</evidence>